<evidence type="ECO:0000256" key="6">
    <source>
        <dbReference type="ARBA" id="ARBA00022692"/>
    </source>
</evidence>
<evidence type="ECO:0000256" key="8">
    <source>
        <dbReference type="ARBA" id="ARBA00023136"/>
    </source>
</evidence>
<accession>A0A1G2UHD6</accession>
<evidence type="ECO:0000313" key="15">
    <source>
        <dbReference type="Proteomes" id="UP000177096"/>
    </source>
</evidence>
<evidence type="ECO:0000256" key="4">
    <source>
        <dbReference type="ARBA" id="ARBA00022475"/>
    </source>
</evidence>
<dbReference type="Proteomes" id="UP000177096">
    <property type="component" value="Unassembled WGS sequence"/>
</dbReference>
<sequence>MSKKGMFWTKLKRVARTGFFNFWRDSTVSFASVLVMTITLLVIGLISFSSAVLDTSLAELRNKIDIDITFVVSAEEEDILNIKHSLESLQEVFLVTYISREEALTAFKERHSSDQSILSALDELGENPLGAVLNVKAKDPSQYASVAEFLEGDNTLSSDGITIIDRVNYFQNKKAIDKLTSIIASADQLGLALTLFFALISILIAFNTIRLTIYIAKDEISVMRLVGASTTYIQGPFVVVGIIYGVTACLLTLLLLLLITYWLGNTIENFFVGFNVFSYYLRHFLEISSIILVSGVLIGVFSSILAVRKYLKI</sequence>
<keyword evidence="7 11" id="KW-1133">Transmembrane helix</keyword>
<dbReference type="AlphaFoldDB" id="A0A1G2UHD6"/>
<dbReference type="Pfam" id="PF18075">
    <property type="entry name" value="FtsX_ECD"/>
    <property type="match status" value="1"/>
</dbReference>
<evidence type="ECO:0000256" key="9">
    <source>
        <dbReference type="ARBA" id="ARBA00023306"/>
    </source>
</evidence>
<dbReference type="PANTHER" id="PTHR47755">
    <property type="entry name" value="CELL DIVISION PROTEIN FTSX"/>
    <property type="match status" value="1"/>
</dbReference>
<evidence type="ECO:0000256" key="10">
    <source>
        <dbReference type="PIRNR" id="PIRNR003097"/>
    </source>
</evidence>
<feature type="transmembrane region" description="Helical" evidence="11">
    <location>
        <begin position="237"/>
        <end position="264"/>
    </location>
</feature>
<evidence type="ECO:0000259" key="12">
    <source>
        <dbReference type="Pfam" id="PF02687"/>
    </source>
</evidence>
<reference evidence="14 15" key="1">
    <citation type="journal article" date="2016" name="Nat. Commun.">
        <title>Thousands of microbial genomes shed light on interconnected biogeochemical processes in an aquifer system.</title>
        <authorList>
            <person name="Anantharaman K."/>
            <person name="Brown C.T."/>
            <person name="Hug L.A."/>
            <person name="Sharon I."/>
            <person name="Castelle C.J."/>
            <person name="Probst A.J."/>
            <person name="Thomas B.C."/>
            <person name="Singh A."/>
            <person name="Wilkins M.J."/>
            <person name="Karaoz U."/>
            <person name="Brodie E.L."/>
            <person name="Williams K.H."/>
            <person name="Hubbard S.S."/>
            <person name="Banfield J.F."/>
        </authorList>
    </citation>
    <scope>NUCLEOTIDE SEQUENCE [LARGE SCALE GENOMIC DNA]</scope>
</reference>
<comment type="caution">
    <text evidence="14">The sequence shown here is derived from an EMBL/GenBank/DDBJ whole genome shotgun (WGS) entry which is preliminary data.</text>
</comment>
<organism evidence="14 15">
    <name type="scientific">Candidatus Zambryskibacteria bacterium RIFCSPLOWO2_02_FULL_39_14</name>
    <dbReference type="NCBI Taxonomy" id="1802769"/>
    <lineage>
        <taxon>Bacteria</taxon>
        <taxon>Candidatus Zambryskiibacteriota</taxon>
    </lineage>
</organism>
<dbReference type="Gene3D" id="3.30.70.3040">
    <property type="match status" value="1"/>
</dbReference>
<dbReference type="PIRSF" id="PIRSF003097">
    <property type="entry name" value="FtsX"/>
    <property type="match status" value="1"/>
</dbReference>
<evidence type="ECO:0000256" key="5">
    <source>
        <dbReference type="ARBA" id="ARBA00022618"/>
    </source>
</evidence>
<keyword evidence="5 10" id="KW-0132">Cell division</keyword>
<keyword evidence="6 11" id="KW-0812">Transmembrane</keyword>
<feature type="domain" description="FtsX extracellular" evidence="13">
    <location>
        <begin position="66"/>
        <end position="152"/>
    </location>
</feature>
<evidence type="ECO:0000256" key="3">
    <source>
        <dbReference type="ARBA" id="ARBA00021907"/>
    </source>
</evidence>
<keyword evidence="9 10" id="KW-0131">Cell cycle</keyword>
<keyword evidence="4 10" id="KW-1003">Cell membrane</keyword>
<evidence type="ECO:0000256" key="11">
    <source>
        <dbReference type="SAM" id="Phobius"/>
    </source>
</evidence>
<protein>
    <recommendedName>
        <fullName evidence="3 10">Cell division protein FtsX</fullName>
    </recommendedName>
</protein>
<comment type="similarity">
    <text evidence="2 10">Belongs to the ABC-4 integral membrane protein family. FtsX subfamily.</text>
</comment>
<dbReference type="EMBL" id="MHWM01000018">
    <property type="protein sequence ID" value="OHB08836.1"/>
    <property type="molecule type" value="Genomic_DNA"/>
</dbReference>
<dbReference type="GO" id="GO:0051301">
    <property type="term" value="P:cell division"/>
    <property type="evidence" value="ECO:0007669"/>
    <property type="project" value="UniProtKB-KW"/>
</dbReference>
<name>A0A1G2UHD6_9BACT</name>
<dbReference type="InterPro" id="IPR004513">
    <property type="entry name" value="FtsX"/>
</dbReference>
<evidence type="ECO:0000256" key="7">
    <source>
        <dbReference type="ARBA" id="ARBA00022989"/>
    </source>
</evidence>
<dbReference type="PANTHER" id="PTHR47755:SF1">
    <property type="entry name" value="CELL DIVISION PROTEIN FTSX"/>
    <property type="match status" value="1"/>
</dbReference>
<evidence type="ECO:0000313" key="14">
    <source>
        <dbReference type="EMBL" id="OHB08836.1"/>
    </source>
</evidence>
<dbReference type="InterPro" id="IPR040690">
    <property type="entry name" value="FtsX_ECD"/>
</dbReference>
<evidence type="ECO:0000259" key="13">
    <source>
        <dbReference type="Pfam" id="PF18075"/>
    </source>
</evidence>
<comment type="subcellular location">
    <subcellularLocation>
        <location evidence="1">Cell membrane</location>
        <topology evidence="1">Multi-pass membrane protein</topology>
    </subcellularLocation>
</comment>
<feature type="domain" description="ABC3 transporter permease C-terminal" evidence="12">
    <location>
        <begin position="193"/>
        <end position="312"/>
    </location>
</feature>
<keyword evidence="8 10" id="KW-0472">Membrane</keyword>
<dbReference type="Pfam" id="PF02687">
    <property type="entry name" value="FtsX"/>
    <property type="match status" value="1"/>
</dbReference>
<dbReference type="InterPro" id="IPR003838">
    <property type="entry name" value="ABC3_permease_C"/>
</dbReference>
<feature type="transmembrane region" description="Helical" evidence="11">
    <location>
        <begin position="189"/>
        <end position="216"/>
    </location>
</feature>
<dbReference type="GO" id="GO:0005886">
    <property type="term" value="C:plasma membrane"/>
    <property type="evidence" value="ECO:0007669"/>
    <property type="project" value="UniProtKB-SubCell"/>
</dbReference>
<evidence type="ECO:0000256" key="2">
    <source>
        <dbReference type="ARBA" id="ARBA00007379"/>
    </source>
</evidence>
<gene>
    <name evidence="14" type="ORF">A3I86_02295</name>
</gene>
<evidence type="ECO:0000256" key="1">
    <source>
        <dbReference type="ARBA" id="ARBA00004651"/>
    </source>
</evidence>
<feature type="transmembrane region" description="Helical" evidence="11">
    <location>
        <begin position="284"/>
        <end position="307"/>
    </location>
</feature>
<proteinExistence type="inferred from homology"/>